<reference evidence="2" key="1">
    <citation type="submission" date="2015-09" db="EMBL/GenBank/DDBJ databases">
        <authorList>
            <consortium name="Pathogen Informatics"/>
        </authorList>
    </citation>
    <scope>NUCLEOTIDE SEQUENCE [LARGE SCALE GENOMIC DNA]</scope>
    <source>
        <strain evidence="2">Lake Konstanz</strain>
    </source>
</reference>
<name>A0A0S4JD21_BODSA</name>
<dbReference type="VEuPathDB" id="TriTrypDB:BSAL_21105"/>
<dbReference type="OrthoDB" id="271206at2759"/>
<dbReference type="AlphaFoldDB" id="A0A0S4JD21"/>
<evidence type="ECO:0000313" key="1">
    <source>
        <dbReference type="EMBL" id="CUG89447.1"/>
    </source>
</evidence>
<gene>
    <name evidence="1" type="ORF">BSAL_21105</name>
</gene>
<dbReference type="Proteomes" id="UP000051952">
    <property type="component" value="Unassembled WGS sequence"/>
</dbReference>
<dbReference type="EMBL" id="CYKH01001740">
    <property type="protein sequence ID" value="CUG89447.1"/>
    <property type="molecule type" value="Genomic_DNA"/>
</dbReference>
<organism evidence="1 2">
    <name type="scientific">Bodo saltans</name>
    <name type="common">Flagellated protozoan</name>
    <dbReference type="NCBI Taxonomy" id="75058"/>
    <lineage>
        <taxon>Eukaryota</taxon>
        <taxon>Discoba</taxon>
        <taxon>Euglenozoa</taxon>
        <taxon>Kinetoplastea</taxon>
        <taxon>Metakinetoplastina</taxon>
        <taxon>Eubodonida</taxon>
        <taxon>Bodonidae</taxon>
        <taxon>Bodo</taxon>
    </lineage>
</organism>
<sequence length="382" mass="43048">MTEFKKVQQLLEIVREHVLNIRAKLTAEEQAYAVYHDARHVLVASCSDLLKRDRKLYLKAVEADPNRQIYNETMCGKIMDLHKSVTTFFGEELQVNEELCERIAESAEESNALFSSACVLAEELQERYEHAVVTEASSSAWAAAVANNVATIVDMQQVARVVLEVEEKNAARQMFLVDAVGSRAAARAAEDARAAARWNAEMQRREHETSQPLPSTVAEVIRSYEALVDRTQLSRLCKRLAALLREVHANPERQEIRTLRYVPLTIEHFGHPGVVHYEGCACRVLNTAAETVLRMAGYCARYNTKPSYNVVVMELFAAPSSTSFPMPCGRSSAEHRYHAVGFEMYGERTLVLAEPDPQIEMDAWCSWHEAFEVAIADLMRVV</sequence>
<evidence type="ECO:0000313" key="2">
    <source>
        <dbReference type="Proteomes" id="UP000051952"/>
    </source>
</evidence>
<keyword evidence="2" id="KW-1185">Reference proteome</keyword>
<dbReference type="OMA" id="IYNEAMC"/>
<proteinExistence type="predicted"/>
<accession>A0A0S4JD21</accession>
<protein>
    <submittedName>
        <fullName evidence="1">Uncharacterized protein</fullName>
    </submittedName>
</protein>